<dbReference type="SUPFAM" id="SSF52172">
    <property type="entry name" value="CheY-like"/>
    <property type="match status" value="1"/>
</dbReference>
<evidence type="ECO:0000256" key="5">
    <source>
        <dbReference type="SAM" id="Phobius"/>
    </source>
</evidence>
<evidence type="ECO:0000256" key="3">
    <source>
        <dbReference type="ARBA" id="ARBA00022553"/>
    </source>
</evidence>
<dbReference type="Gene3D" id="1.10.287.130">
    <property type="match status" value="1"/>
</dbReference>
<evidence type="ECO:0000256" key="2">
    <source>
        <dbReference type="ARBA" id="ARBA00012438"/>
    </source>
</evidence>
<comment type="caution">
    <text evidence="9">The sequence shown here is derived from an EMBL/GenBank/DDBJ whole genome shotgun (WGS) entry which is preliminary data.</text>
</comment>
<dbReference type="Gene3D" id="3.40.50.2300">
    <property type="match status" value="1"/>
</dbReference>
<dbReference type="InterPro" id="IPR036890">
    <property type="entry name" value="HATPase_C_sf"/>
</dbReference>
<dbReference type="EMBL" id="BMKG01000018">
    <property type="protein sequence ID" value="GGC14058.1"/>
    <property type="molecule type" value="Genomic_DNA"/>
</dbReference>
<proteinExistence type="predicted"/>
<protein>
    <recommendedName>
        <fullName evidence="2">histidine kinase</fullName>
        <ecNumber evidence="2">2.7.13.3</ecNumber>
    </recommendedName>
</protein>
<dbReference type="CDD" id="cd17580">
    <property type="entry name" value="REC_2_DhkD-like"/>
    <property type="match status" value="1"/>
</dbReference>
<dbReference type="Pfam" id="PF00072">
    <property type="entry name" value="Response_reg"/>
    <property type="match status" value="1"/>
</dbReference>
<dbReference type="SMART" id="SM00387">
    <property type="entry name" value="HATPase_c"/>
    <property type="match status" value="1"/>
</dbReference>
<keyword evidence="5" id="KW-0472">Membrane</keyword>
<evidence type="ECO:0000313" key="11">
    <source>
        <dbReference type="Proteomes" id="UP000622638"/>
    </source>
</evidence>
<sequence length="734" mass="77946">MRVFRPFTISLRSLLLLLTALGLLPLALLGVWSIHTASQSQQREQERALLDLARALSSAADAELDGVVATLTGMARTPALAAGDIAGFYEVARAQAQTQPQWLGVIMTDADGRMLFRTGAPFGAAPGAIADPASLREVLAVRHPVVGRVARGPSGRAAVPVRIPVSDTNGRLYALTAVIRPDRLLRVIERQVVPDGAVISIIDADGMLVARSSRHAETVGHPTSPTLRTLIRAAGRENVGPTVTLEGVPVTSAYTTSSRFGWVVAVGTPSALLRSARIESFATYGIGLVISLLVCIIAATLLAARIVRGTRQLQLAAAALGAGEGVTVPPSRIRELRTMGEGLEAAARQRTAHEQERSTLLASLREALDKREHALAQARDAGRAKDEFLAVLGHELRNPLSPIVASLDLMDLRDEAANRRERAVLRRQVNHLRRLVDDLLDVSRITSGKLQLESHAVNLADLVRQAVAAFPTQKIELTVPPAVWVQGDDSRLAQVLNNLLSNAARFGGTVTRVTLATEGRHARLCVADNGVGMSPELLAHVFEPFFQAPQQLARRTGGLGLGLAIVRRIVELHGGHVAAHSAGPGQGSRFDVMLPLGQEVAAPAPTELPATAPGLRVLLVDDNEDAAVTSAALLEGIGHQVRVAHSATEALALGRQYAHDVAILDIGLPDMDGYTLAAALRRDVAPMRLVALTGYGQASDKERAARAGFDMHLTKPASADDLRRATMPAALVPD</sequence>
<dbReference type="SMART" id="SM00448">
    <property type="entry name" value="REC"/>
    <property type="match status" value="1"/>
</dbReference>
<name>A0A6I3T3L5_9BURK</name>
<dbReference type="EMBL" id="WNKZ01000043">
    <property type="protein sequence ID" value="MTV54147.1"/>
    <property type="molecule type" value="Genomic_DNA"/>
</dbReference>
<keyword evidence="5" id="KW-0812">Transmembrane</keyword>
<dbReference type="PANTHER" id="PTHR43547:SF2">
    <property type="entry name" value="HYBRID SIGNAL TRANSDUCTION HISTIDINE KINASE C"/>
    <property type="match status" value="1"/>
</dbReference>
<dbReference type="InterPro" id="IPR004358">
    <property type="entry name" value="Sig_transdc_His_kin-like_C"/>
</dbReference>
<feature type="domain" description="Response regulatory" evidence="7">
    <location>
        <begin position="616"/>
        <end position="730"/>
    </location>
</feature>
<evidence type="ECO:0000313" key="8">
    <source>
        <dbReference type="EMBL" id="GGC14058.1"/>
    </source>
</evidence>
<dbReference type="InterPro" id="IPR036097">
    <property type="entry name" value="HisK_dim/P_sf"/>
</dbReference>
<reference evidence="8" key="4">
    <citation type="submission" date="2024-05" db="EMBL/GenBank/DDBJ databases">
        <authorList>
            <person name="Sun Q."/>
            <person name="Zhou Y."/>
        </authorList>
    </citation>
    <scope>NUCLEOTIDE SEQUENCE</scope>
    <source>
        <strain evidence="8">CGMCC 1.15931</strain>
    </source>
</reference>
<dbReference type="PRINTS" id="PR00344">
    <property type="entry name" value="BCTRLSENSOR"/>
</dbReference>
<reference evidence="8" key="1">
    <citation type="journal article" date="2014" name="Int. J. Syst. Evol. Microbiol.">
        <title>Complete genome of a new Firmicutes species belonging to the dominant human colonic microbiota ('Ruminococcus bicirculans') reveals two chromosomes and a selective capacity to utilize plant glucans.</title>
        <authorList>
            <consortium name="NISC Comparative Sequencing Program"/>
            <person name="Wegmann U."/>
            <person name="Louis P."/>
            <person name="Goesmann A."/>
            <person name="Henrissat B."/>
            <person name="Duncan S.H."/>
            <person name="Flint H.J."/>
        </authorList>
    </citation>
    <scope>NUCLEOTIDE SEQUENCE</scope>
    <source>
        <strain evidence="8">CGMCC 1.15931</strain>
    </source>
</reference>
<dbReference type="GO" id="GO:0000155">
    <property type="term" value="F:phosphorelay sensor kinase activity"/>
    <property type="evidence" value="ECO:0007669"/>
    <property type="project" value="InterPro"/>
</dbReference>
<feature type="domain" description="Histidine kinase" evidence="6">
    <location>
        <begin position="391"/>
        <end position="598"/>
    </location>
</feature>
<dbReference type="SUPFAM" id="SSF55874">
    <property type="entry name" value="ATPase domain of HSP90 chaperone/DNA topoisomerase II/histidine kinase"/>
    <property type="match status" value="1"/>
</dbReference>
<gene>
    <name evidence="8" type="ORF">GCM10011572_39360</name>
    <name evidence="9" type="ORF">GM672_15555</name>
</gene>
<evidence type="ECO:0000259" key="6">
    <source>
        <dbReference type="PROSITE" id="PS50109"/>
    </source>
</evidence>
<reference evidence="9 10" key="3">
    <citation type="submission" date="2019-11" db="EMBL/GenBank/DDBJ databases">
        <title>Type strains purchased from KCTC, JCM and DSMZ.</title>
        <authorList>
            <person name="Lu H."/>
        </authorList>
    </citation>
    <scope>NUCLEOTIDE SEQUENCE [LARGE SCALE GENOMIC DNA]</scope>
    <source>
        <strain evidence="9 10">KCTC 52429</strain>
    </source>
</reference>
<dbReference type="Pfam" id="PF02518">
    <property type="entry name" value="HATPase_c"/>
    <property type="match status" value="1"/>
</dbReference>
<feature type="transmembrane region" description="Helical" evidence="5">
    <location>
        <begin position="281"/>
        <end position="304"/>
    </location>
</feature>
<dbReference type="PANTHER" id="PTHR43547">
    <property type="entry name" value="TWO-COMPONENT HISTIDINE KINASE"/>
    <property type="match status" value="1"/>
</dbReference>
<dbReference type="SMART" id="SM00388">
    <property type="entry name" value="HisKA"/>
    <property type="match status" value="1"/>
</dbReference>
<dbReference type="SUPFAM" id="SSF47384">
    <property type="entry name" value="Homodimeric domain of signal transducing histidine kinase"/>
    <property type="match status" value="1"/>
</dbReference>
<dbReference type="Pfam" id="PF00512">
    <property type="entry name" value="HisKA"/>
    <property type="match status" value="1"/>
</dbReference>
<dbReference type="PROSITE" id="PS50110">
    <property type="entry name" value="RESPONSE_REGULATORY"/>
    <property type="match status" value="1"/>
</dbReference>
<dbReference type="CDD" id="cd00082">
    <property type="entry name" value="HisKA"/>
    <property type="match status" value="1"/>
</dbReference>
<dbReference type="OrthoDB" id="8552871at2"/>
<evidence type="ECO:0000256" key="4">
    <source>
        <dbReference type="PROSITE-ProRule" id="PRU00169"/>
    </source>
</evidence>
<dbReference type="CDD" id="cd18774">
    <property type="entry name" value="PDC2_HK_sensor"/>
    <property type="match status" value="1"/>
</dbReference>
<dbReference type="InterPro" id="IPR001789">
    <property type="entry name" value="Sig_transdc_resp-reg_receiver"/>
</dbReference>
<dbReference type="PROSITE" id="PS50109">
    <property type="entry name" value="HIS_KIN"/>
    <property type="match status" value="1"/>
</dbReference>
<dbReference type="Proteomes" id="UP000622638">
    <property type="component" value="Unassembled WGS sequence"/>
</dbReference>
<keyword evidence="11" id="KW-1185">Reference proteome</keyword>
<dbReference type="EC" id="2.7.13.3" evidence="2"/>
<reference evidence="11" key="2">
    <citation type="journal article" date="2019" name="Int. J. Syst. Evol. Microbiol.">
        <title>The Global Catalogue of Microorganisms (GCM) 10K type strain sequencing project: providing services to taxonomists for standard genome sequencing and annotation.</title>
        <authorList>
            <consortium name="The Broad Institute Genomics Platform"/>
            <consortium name="The Broad Institute Genome Sequencing Center for Infectious Disease"/>
            <person name="Wu L."/>
            <person name="Ma J."/>
        </authorList>
    </citation>
    <scope>NUCLEOTIDE SEQUENCE [LARGE SCALE GENOMIC DNA]</scope>
    <source>
        <strain evidence="11">CGMCC 1.15931</strain>
    </source>
</reference>
<organism evidence="9 10">
    <name type="scientific">Pseudoduganella buxea</name>
    <dbReference type="NCBI Taxonomy" id="1949069"/>
    <lineage>
        <taxon>Bacteria</taxon>
        <taxon>Pseudomonadati</taxon>
        <taxon>Pseudomonadota</taxon>
        <taxon>Betaproteobacteria</taxon>
        <taxon>Burkholderiales</taxon>
        <taxon>Oxalobacteraceae</taxon>
        <taxon>Telluria group</taxon>
        <taxon>Pseudoduganella</taxon>
    </lineage>
</organism>
<dbReference type="InterPro" id="IPR003661">
    <property type="entry name" value="HisK_dim/P_dom"/>
</dbReference>
<dbReference type="Proteomes" id="UP000430634">
    <property type="component" value="Unassembled WGS sequence"/>
</dbReference>
<comment type="catalytic activity">
    <reaction evidence="1">
        <text>ATP + protein L-histidine = ADP + protein N-phospho-L-histidine.</text>
        <dbReference type="EC" id="2.7.13.3"/>
    </reaction>
</comment>
<dbReference type="AlphaFoldDB" id="A0A6I3T3L5"/>
<keyword evidence="5" id="KW-1133">Transmembrane helix</keyword>
<evidence type="ECO:0000313" key="9">
    <source>
        <dbReference type="EMBL" id="MTV54147.1"/>
    </source>
</evidence>
<accession>A0A6I3T3L5</accession>
<dbReference type="RefSeq" id="WP_155471447.1">
    <property type="nucleotide sequence ID" value="NZ_BMKG01000018.1"/>
</dbReference>
<feature type="modified residue" description="4-aspartylphosphate" evidence="4">
    <location>
        <position position="665"/>
    </location>
</feature>
<keyword evidence="3 4" id="KW-0597">Phosphoprotein</keyword>
<dbReference type="InterPro" id="IPR003594">
    <property type="entry name" value="HATPase_dom"/>
</dbReference>
<dbReference type="InterPro" id="IPR005467">
    <property type="entry name" value="His_kinase_dom"/>
</dbReference>
<dbReference type="InterPro" id="IPR011006">
    <property type="entry name" value="CheY-like_superfamily"/>
</dbReference>
<dbReference type="Gene3D" id="3.30.565.10">
    <property type="entry name" value="Histidine kinase-like ATPase, C-terminal domain"/>
    <property type="match status" value="1"/>
</dbReference>
<evidence type="ECO:0000313" key="10">
    <source>
        <dbReference type="Proteomes" id="UP000430634"/>
    </source>
</evidence>
<evidence type="ECO:0000259" key="7">
    <source>
        <dbReference type="PROSITE" id="PS50110"/>
    </source>
</evidence>
<evidence type="ECO:0000256" key="1">
    <source>
        <dbReference type="ARBA" id="ARBA00000085"/>
    </source>
</evidence>
<dbReference type="Gene3D" id="3.30.450.20">
    <property type="entry name" value="PAS domain"/>
    <property type="match status" value="2"/>
</dbReference>